<dbReference type="GO" id="GO:0004084">
    <property type="term" value="F:branched-chain-amino-acid transaminase activity"/>
    <property type="evidence" value="ECO:0007669"/>
    <property type="project" value="UniProtKB-EC"/>
</dbReference>
<evidence type="ECO:0000256" key="12">
    <source>
        <dbReference type="ARBA" id="ARBA00048798"/>
    </source>
</evidence>
<evidence type="ECO:0000256" key="8">
    <source>
        <dbReference type="ARBA" id="ARBA00014472"/>
    </source>
</evidence>
<dbReference type="InterPro" id="IPR050571">
    <property type="entry name" value="Class-IV_PLP-Dep_Aminotrnsfr"/>
</dbReference>
<dbReference type="GO" id="GO:0016829">
    <property type="term" value="F:lyase activity"/>
    <property type="evidence" value="ECO:0007669"/>
    <property type="project" value="UniProtKB-KW"/>
</dbReference>
<evidence type="ECO:0000256" key="11">
    <source>
        <dbReference type="ARBA" id="ARBA00048212"/>
    </source>
</evidence>
<dbReference type="Gene3D" id="3.30.470.10">
    <property type="match status" value="1"/>
</dbReference>
<dbReference type="AlphaFoldDB" id="A0A1G6RRL1"/>
<dbReference type="EC" id="2.6.1.42" evidence="7"/>
<proteinExistence type="inferred from homology"/>
<evidence type="ECO:0000256" key="7">
    <source>
        <dbReference type="ARBA" id="ARBA00013053"/>
    </source>
</evidence>
<dbReference type="InterPro" id="IPR043132">
    <property type="entry name" value="BCAT-like_C"/>
</dbReference>
<dbReference type="NCBIfam" id="NF005731">
    <property type="entry name" value="PRK07546.1-5"/>
    <property type="match status" value="1"/>
</dbReference>
<dbReference type="STRING" id="639004.SAMN04488239_10552"/>
<evidence type="ECO:0000256" key="3">
    <source>
        <dbReference type="ARBA" id="ARBA00004824"/>
    </source>
</evidence>
<protein>
    <recommendedName>
        <fullName evidence="8">Probable branched-chain-amino-acid aminotransferase</fullName>
        <ecNumber evidence="7">2.6.1.42</ecNumber>
    </recommendedName>
</protein>
<dbReference type="PANTHER" id="PTHR42743">
    <property type="entry name" value="AMINO-ACID AMINOTRANSFERASE"/>
    <property type="match status" value="1"/>
</dbReference>
<sequence>MEGPFCPPDEPEFRLIETFGYHPGEGIRHLDLHLARMARSAAALGLPYDAAAAARALTPIAGDTPRRCRLTLDSCGAFELSTVPLLPNPTLWRVAIHPERLDPDDPWLGHKTSRRALYDRARAELPAGIDEWLFLNTRGEICEGTITNVFVDMGRGLLTPPLSSGLLPGVLRQSLITENRATATPITLRNLAKARSLYIGNSLRGLIRVVMWDD</sequence>
<evidence type="ECO:0000256" key="6">
    <source>
        <dbReference type="ARBA" id="ARBA00009320"/>
    </source>
</evidence>
<dbReference type="InterPro" id="IPR036038">
    <property type="entry name" value="Aminotransferase-like"/>
</dbReference>
<comment type="pathway">
    <text evidence="4">Amino-acid biosynthesis; L-valine biosynthesis; L-valine from pyruvate: step 4/4.</text>
</comment>
<evidence type="ECO:0000256" key="1">
    <source>
        <dbReference type="ARBA" id="ARBA00001933"/>
    </source>
</evidence>
<dbReference type="OrthoDB" id="9809239at2"/>
<comment type="catalytic activity">
    <reaction evidence="12">
        <text>L-isoleucine + 2-oxoglutarate = (S)-3-methyl-2-oxopentanoate + L-glutamate</text>
        <dbReference type="Rhea" id="RHEA:24801"/>
        <dbReference type="ChEBI" id="CHEBI:16810"/>
        <dbReference type="ChEBI" id="CHEBI:29985"/>
        <dbReference type="ChEBI" id="CHEBI:35146"/>
        <dbReference type="ChEBI" id="CHEBI:58045"/>
        <dbReference type="EC" id="2.6.1.42"/>
    </reaction>
</comment>
<keyword evidence="16" id="KW-0456">Lyase</keyword>
<evidence type="ECO:0000256" key="14">
    <source>
        <dbReference type="RuleBase" id="RU004106"/>
    </source>
</evidence>
<keyword evidence="9 15" id="KW-0663">Pyridoxal phosphate</keyword>
<keyword evidence="17" id="KW-1185">Reference proteome</keyword>
<dbReference type="Proteomes" id="UP000199628">
    <property type="component" value="Unassembled WGS sequence"/>
</dbReference>
<dbReference type="InterPro" id="IPR043131">
    <property type="entry name" value="BCAT-like_N"/>
</dbReference>
<evidence type="ECO:0000256" key="15">
    <source>
        <dbReference type="RuleBase" id="RU004516"/>
    </source>
</evidence>
<dbReference type="PROSITE" id="PS00770">
    <property type="entry name" value="AA_TRANSFER_CLASS_4"/>
    <property type="match status" value="1"/>
</dbReference>
<dbReference type="Pfam" id="PF01063">
    <property type="entry name" value="Aminotran_4"/>
    <property type="match status" value="1"/>
</dbReference>
<evidence type="ECO:0000256" key="9">
    <source>
        <dbReference type="ARBA" id="ARBA00022898"/>
    </source>
</evidence>
<comment type="cofactor">
    <cofactor evidence="1 15">
        <name>pyridoxal 5'-phosphate</name>
        <dbReference type="ChEBI" id="CHEBI:597326"/>
    </cofactor>
</comment>
<comment type="pathway">
    <text evidence="3">Amino-acid biosynthesis; L-isoleucine biosynthesis; L-isoleucine from 2-oxobutanoate: step 4/4.</text>
</comment>
<accession>A0A1G6RRL1</accession>
<reference evidence="17" key="1">
    <citation type="submission" date="2016-10" db="EMBL/GenBank/DDBJ databases">
        <authorList>
            <person name="Varghese N."/>
            <person name="Submissions S."/>
        </authorList>
    </citation>
    <scope>NUCLEOTIDE SEQUENCE [LARGE SCALE GENOMIC DNA]</scope>
    <source>
        <strain evidence="17">CGMCC 1.9108</strain>
    </source>
</reference>
<evidence type="ECO:0000256" key="13">
    <source>
        <dbReference type="ARBA" id="ARBA00049229"/>
    </source>
</evidence>
<evidence type="ECO:0000256" key="2">
    <source>
        <dbReference type="ARBA" id="ARBA00003109"/>
    </source>
</evidence>
<dbReference type="InterPro" id="IPR001544">
    <property type="entry name" value="Aminotrans_IV"/>
</dbReference>
<comment type="pathway">
    <text evidence="5">Amino-acid biosynthesis; L-leucine biosynthesis; L-leucine from 3-methyl-2-oxobutanoate: step 4/4.</text>
</comment>
<evidence type="ECO:0000256" key="4">
    <source>
        <dbReference type="ARBA" id="ARBA00004931"/>
    </source>
</evidence>
<gene>
    <name evidence="16" type="ORF">SAMN04488239_10552</name>
</gene>
<dbReference type="RefSeq" id="WP_093030476.1">
    <property type="nucleotide sequence ID" value="NZ_FMZV01000005.1"/>
</dbReference>
<evidence type="ECO:0000313" key="16">
    <source>
        <dbReference type="EMBL" id="SDD07302.1"/>
    </source>
</evidence>
<dbReference type="SUPFAM" id="SSF56752">
    <property type="entry name" value="D-aminoacid aminotransferase-like PLP-dependent enzymes"/>
    <property type="match status" value="1"/>
</dbReference>
<keyword evidence="10" id="KW-0028">Amino-acid biosynthesis</keyword>
<dbReference type="NCBIfam" id="NF005729">
    <property type="entry name" value="PRK07546.1-3"/>
    <property type="match status" value="1"/>
</dbReference>
<dbReference type="EMBL" id="FMZV01000005">
    <property type="protein sequence ID" value="SDD07302.1"/>
    <property type="molecule type" value="Genomic_DNA"/>
</dbReference>
<comment type="function">
    <text evidence="2">Acts on leucine, isoleucine and valine.</text>
</comment>
<evidence type="ECO:0000256" key="10">
    <source>
        <dbReference type="ARBA" id="ARBA00023304"/>
    </source>
</evidence>
<comment type="catalytic activity">
    <reaction evidence="13">
        <text>L-leucine + 2-oxoglutarate = 4-methyl-2-oxopentanoate + L-glutamate</text>
        <dbReference type="Rhea" id="RHEA:18321"/>
        <dbReference type="ChEBI" id="CHEBI:16810"/>
        <dbReference type="ChEBI" id="CHEBI:17865"/>
        <dbReference type="ChEBI" id="CHEBI:29985"/>
        <dbReference type="ChEBI" id="CHEBI:57427"/>
        <dbReference type="EC" id="2.6.1.42"/>
    </reaction>
</comment>
<dbReference type="PANTHER" id="PTHR42743:SF11">
    <property type="entry name" value="AMINODEOXYCHORISMATE LYASE"/>
    <property type="match status" value="1"/>
</dbReference>
<keyword evidence="10" id="KW-0100">Branched-chain amino acid biosynthesis</keyword>
<comment type="similarity">
    <text evidence="6 14">Belongs to the class-IV pyridoxal-phosphate-dependent aminotransferase family.</text>
</comment>
<dbReference type="GO" id="GO:0009082">
    <property type="term" value="P:branched-chain amino acid biosynthetic process"/>
    <property type="evidence" value="ECO:0007669"/>
    <property type="project" value="UniProtKB-KW"/>
</dbReference>
<name>A0A1G6RRL1_9RHOB</name>
<organism evidence="16 17">
    <name type="scientific">Ruegeria marina</name>
    <dbReference type="NCBI Taxonomy" id="639004"/>
    <lineage>
        <taxon>Bacteria</taxon>
        <taxon>Pseudomonadati</taxon>
        <taxon>Pseudomonadota</taxon>
        <taxon>Alphaproteobacteria</taxon>
        <taxon>Rhodobacterales</taxon>
        <taxon>Roseobacteraceae</taxon>
        <taxon>Ruegeria</taxon>
    </lineage>
</organism>
<evidence type="ECO:0000313" key="17">
    <source>
        <dbReference type="Proteomes" id="UP000199628"/>
    </source>
</evidence>
<evidence type="ECO:0000256" key="5">
    <source>
        <dbReference type="ARBA" id="ARBA00005072"/>
    </source>
</evidence>
<dbReference type="InterPro" id="IPR018300">
    <property type="entry name" value="Aminotrans_IV_CS"/>
</dbReference>
<dbReference type="Gene3D" id="3.20.10.10">
    <property type="entry name" value="D-amino Acid Aminotransferase, subunit A, domain 2"/>
    <property type="match status" value="1"/>
</dbReference>
<comment type="catalytic activity">
    <reaction evidence="11">
        <text>L-valine + 2-oxoglutarate = 3-methyl-2-oxobutanoate + L-glutamate</text>
        <dbReference type="Rhea" id="RHEA:24813"/>
        <dbReference type="ChEBI" id="CHEBI:11851"/>
        <dbReference type="ChEBI" id="CHEBI:16810"/>
        <dbReference type="ChEBI" id="CHEBI:29985"/>
        <dbReference type="ChEBI" id="CHEBI:57762"/>
        <dbReference type="EC" id="2.6.1.42"/>
    </reaction>
</comment>